<gene>
    <name evidence="1" type="ORF">H9811_06495</name>
</gene>
<dbReference type="Proteomes" id="UP000824048">
    <property type="component" value="Unassembled WGS sequence"/>
</dbReference>
<proteinExistence type="predicted"/>
<reference evidence="1" key="1">
    <citation type="journal article" date="2021" name="PeerJ">
        <title>Extensive microbial diversity within the chicken gut microbiome revealed by metagenomics and culture.</title>
        <authorList>
            <person name="Gilroy R."/>
            <person name="Ravi A."/>
            <person name="Getino M."/>
            <person name="Pursley I."/>
            <person name="Horton D.L."/>
            <person name="Alikhan N.F."/>
            <person name="Baker D."/>
            <person name="Gharbi K."/>
            <person name="Hall N."/>
            <person name="Watson M."/>
            <person name="Adriaenssens E.M."/>
            <person name="Foster-Nyarko E."/>
            <person name="Jarju S."/>
            <person name="Secka A."/>
            <person name="Antonio M."/>
            <person name="Oren A."/>
            <person name="Chaudhuri R.R."/>
            <person name="La Ragione R."/>
            <person name="Hildebrand F."/>
            <person name="Pallen M.J."/>
        </authorList>
    </citation>
    <scope>NUCLEOTIDE SEQUENCE</scope>
    <source>
        <strain evidence="1">ChiSxjej1B13-11774</strain>
    </source>
</reference>
<name>A0A9D2ER70_9FIRM</name>
<organism evidence="1 2">
    <name type="scientific">Candidatus Gemmiger excrementigallinarum</name>
    <dbReference type="NCBI Taxonomy" id="2838609"/>
    <lineage>
        <taxon>Bacteria</taxon>
        <taxon>Bacillati</taxon>
        <taxon>Bacillota</taxon>
        <taxon>Clostridia</taxon>
        <taxon>Eubacteriales</taxon>
        <taxon>Gemmiger</taxon>
    </lineage>
</organism>
<comment type="caution">
    <text evidence="1">The sequence shown here is derived from an EMBL/GenBank/DDBJ whole genome shotgun (WGS) entry which is preliminary data.</text>
</comment>
<dbReference type="AlphaFoldDB" id="A0A9D2ER70"/>
<dbReference type="EMBL" id="DXBP01000044">
    <property type="protein sequence ID" value="HIZ42192.1"/>
    <property type="molecule type" value="Genomic_DNA"/>
</dbReference>
<accession>A0A9D2ER70</accession>
<sequence>MMCTNPNNSSTSDASAEKSSADKVIVVATSKKHPITIAGRQYIADIYVSEQDLARICKIDAASSPQECRILLADIIREKLQCSEAERPASQIISSQTDEFFAEFIALFLEEDEELKSLYNQQQEEPDICKRFCISYHKSWNQRMAHLSERLTEILRPVLEQSQQMKGIITETVNSLLEKQQAFLQSLASLKDYYSRLFAQLPKIKIPQLSEEERELRKRAVCKWGTFGWTFPPWESLNFFDNPPGTLDAADKQMLPYGKTAVMETLWAETKKEFKCKKSDYNSAIILFKEKQYTACSLLLFSLIDGVLIRFQTNAKQKKQVGNGAIQFFHIKVRKRPNFEHTFFMYFNFFNVFSCLNEMYKVDEDFKGTPKIVNRNYVAHGMSKRNVRKRDCVKLFYLYYNLLLLV</sequence>
<evidence type="ECO:0000313" key="1">
    <source>
        <dbReference type="EMBL" id="HIZ42192.1"/>
    </source>
</evidence>
<evidence type="ECO:0000313" key="2">
    <source>
        <dbReference type="Proteomes" id="UP000824048"/>
    </source>
</evidence>
<protein>
    <submittedName>
        <fullName evidence="1">Uncharacterized protein</fullName>
    </submittedName>
</protein>
<reference evidence="1" key="2">
    <citation type="submission" date="2021-04" db="EMBL/GenBank/DDBJ databases">
        <authorList>
            <person name="Gilroy R."/>
        </authorList>
    </citation>
    <scope>NUCLEOTIDE SEQUENCE</scope>
    <source>
        <strain evidence="1">ChiSxjej1B13-11774</strain>
    </source>
</reference>